<evidence type="ECO:0000256" key="1">
    <source>
        <dbReference type="SAM" id="Phobius"/>
    </source>
</evidence>
<keyword evidence="3" id="KW-1185">Reference proteome</keyword>
<sequence>MSTPEGSEHIQPGRLNKTAIAAIVLALVTVSGVWLFGAAVLAVFAVGAGHVALDQIKRKGEGGRWLAIGALCITYSLAVWALLSTLGYVPVLVQQMTQ</sequence>
<feature type="transmembrane region" description="Helical" evidence="1">
    <location>
        <begin position="20"/>
        <end position="53"/>
    </location>
</feature>
<protein>
    <recommendedName>
        <fullName evidence="4">DUF4190 domain-containing protein</fullName>
    </recommendedName>
</protein>
<dbReference type="EMBL" id="JAATJN010000001">
    <property type="protein sequence ID" value="NJC55656.1"/>
    <property type="molecule type" value="Genomic_DNA"/>
</dbReference>
<keyword evidence="1" id="KW-0472">Membrane</keyword>
<organism evidence="2 3">
    <name type="scientific">Brevibacterium marinum</name>
    <dbReference type="NCBI Taxonomy" id="418643"/>
    <lineage>
        <taxon>Bacteria</taxon>
        <taxon>Bacillati</taxon>
        <taxon>Actinomycetota</taxon>
        <taxon>Actinomycetes</taxon>
        <taxon>Micrococcales</taxon>
        <taxon>Brevibacteriaceae</taxon>
        <taxon>Brevibacterium</taxon>
    </lineage>
</organism>
<feature type="transmembrane region" description="Helical" evidence="1">
    <location>
        <begin position="65"/>
        <end position="89"/>
    </location>
</feature>
<name>A0A846RUK7_9MICO</name>
<reference evidence="2 3" key="1">
    <citation type="submission" date="2020-03" db="EMBL/GenBank/DDBJ databases">
        <title>Sequencing the genomes of 1000 actinobacteria strains.</title>
        <authorList>
            <person name="Klenk H.-P."/>
        </authorList>
    </citation>
    <scope>NUCLEOTIDE SEQUENCE [LARGE SCALE GENOMIC DNA]</scope>
    <source>
        <strain evidence="2 3">DSM 18964</strain>
    </source>
</reference>
<evidence type="ECO:0000313" key="2">
    <source>
        <dbReference type="EMBL" id="NJC55656.1"/>
    </source>
</evidence>
<comment type="caution">
    <text evidence="2">The sequence shown here is derived from an EMBL/GenBank/DDBJ whole genome shotgun (WGS) entry which is preliminary data.</text>
</comment>
<evidence type="ECO:0000313" key="3">
    <source>
        <dbReference type="Proteomes" id="UP000576792"/>
    </source>
</evidence>
<keyword evidence="1" id="KW-1133">Transmembrane helix</keyword>
<dbReference type="Proteomes" id="UP000576792">
    <property type="component" value="Unassembled WGS sequence"/>
</dbReference>
<accession>A0A846RUK7</accession>
<keyword evidence="1" id="KW-0812">Transmembrane</keyword>
<gene>
    <name evidence="2" type="ORF">BKA07_000691</name>
</gene>
<evidence type="ECO:0008006" key="4">
    <source>
        <dbReference type="Google" id="ProtNLM"/>
    </source>
</evidence>
<proteinExistence type="predicted"/>
<dbReference type="AlphaFoldDB" id="A0A846RUK7"/>